<evidence type="ECO:0000256" key="3">
    <source>
        <dbReference type="ARBA" id="ARBA00022771"/>
    </source>
</evidence>
<dbReference type="InterPro" id="IPR053031">
    <property type="entry name" value="Cuticle_assoc_protein"/>
</dbReference>
<evidence type="ECO:0000313" key="9">
    <source>
        <dbReference type="EMBL" id="CAG9826374.1"/>
    </source>
</evidence>
<dbReference type="PANTHER" id="PTHR34396:SF27">
    <property type="entry name" value="OS08G0208700 PROTEIN"/>
    <property type="match status" value="1"/>
</dbReference>
<gene>
    <name evidence="9" type="ORF">DIABBA_LOCUS495</name>
</gene>
<evidence type="ECO:0000256" key="2">
    <source>
        <dbReference type="ARBA" id="ARBA00022737"/>
    </source>
</evidence>
<feature type="domain" description="C2H2-type" evidence="7">
    <location>
        <begin position="2047"/>
        <end position="2074"/>
    </location>
</feature>
<feature type="domain" description="BED-type" evidence="8">
    <location>
        <begin position="652"/>
        <end position="706"/>
    </location>
</feature>
<dbReference type="FunFam" id="3.30.160.60:FF:000100">
    <property type="entry name" value="Zinc finger 45-like"/>
    <property type="match status" value="1"/>
</dbReference>
<feature type="domain" description="BED-type" evidence="8">
    <location>
        <begin position="1367"/>
        <end position="1419"/>
    </location>
</feature>
<dbReference type="SUPFAM" id="SSF57667">
    <property type="entry name" value="beta-beta-alpha zinc fingers"/>
    <property type="match status" value="22"/>
</dbReference>
<evidence type="ECO:0000313" key="10">
    <source>
        <dbReference type="Proteomes" id="UP001153709"/>
    </source>
</evidence>
<feature type="compositionally biased region" description="Acidic residues" evidence="6">
    <location>
        <begin position="1277"/>
        <end position="1288"/>
    </location>
</feature>
<feature type="region of interest" description="Disordered" evidence="6">
    <location>
        <begin position="810"/>
        <end position="860"/>
    </location>
</feature>
<dbReference type="InterPro" id="IPR003656">
    <property type="entry name" value="Znf_BED"/>
</dbReference>
<organism evidence="9 10">
    <name type="scientific">Diabrotica balteata</name>
    <name type="common">Banded cucumber beetle</name>
    <dbReference type="NCBI Taxonomy" id="107213"/>
    <lineage>
        <taxon>Eukaryota</taxon>
        <taxon>Metazoa</taxon>
        <taxon>Ecdysozoa</taxon>
        <taxon>Arthropoda</taxon>
        <taxon>Hexapoda</taxon>
        <taxon>Insecta</taxon>
        <taxon>Pterygota</taxon>
        <taxon>Neoptera</taxon>
        <taxon>Endopterygota</taxon>
        <taxon>Coleoptera</taxon>
        <taxon>Polyphaga</taxon>
        <taxon>Cucujiformia</taxon>
        <taxon>Chrysomeloidea</taxon>
        <taxon>Chrysomelidae</taxon>
        <taxon>Galerucinae</taxon>
        <taxon>Diabroticina</taxon>
        <taxon>Diabroticites</taxon>
        <taxon>Diabrotica</taxon>
    </lineage>
</organism>
<feature type="domain" description="C2H2-type" evidence="7">
    <location>
        <begin position="1956"/>
        <end position="1983"/>
    </location>
</feature>
<feature type="domain" description="BED-type" evidence="8">
    <location>
        <begin position="1054"/>
        <end position="1105"/>
    </location>
</feature>
<feature type="domain" description="BED-type" evidence="8">
    <location>
        <begin position="402"/>
        <end position="452"/>
    </location>
</feature>
<dbReference type="PROSITE" id="PS50808">
    <property type="entry name" value="ZF_BED"/>
    <property type="match status" value="19"/>
</dbReference>
<evidence type="ECO:0000256" key="6">
    <source>
        <dbReference type="SAM" id="MobiDB-lite"/>
    </source>
</evidence>
<dbReference type="GO" id="GO:0008270">
    <property type="term" value="F:zinc ion binding"/>
    <property type="evidence" value="ECO:0007669"/>
    <property type="project" value="UniProtKB-KW"/>
</dbReference>
<dbReference type="GO" id="GO:0048598">
    <property type="term" value="P:embryonic morphogenesis"/>
    <property type="evidence" value="ECO:0007669"/>
    <property type="project" value="UniProtKB-ARBA"/>
</dbReference>
<feature type="compositionally biased region" description="Basic and acidic residues" evidence="6">
    <location>
        <begin position="710"/>
        <end position="733"/>
    </location>
</feature>
<evidence type="ECO:0000256" key="1">
    <source>
        <dbReference type="ARBA" id="ARBA00022723"/>
    </source>
</evidence>
<feature type="domain" description="BED-type" evidence="8">
    <location>
        <begin position="582"/>
        <end position="634"/>
    </location>
</feature>
<feature type="domain" description="C2H2-type" evidence="7">
    <location>
        <begin position="1856"/>
        <end position="1885"/>
    </location>
</feature>
<feature type="domain" description="BED-type" evidence="8">
    <location>
        <begin position="960"/>
        <end position="1011"/>
    </location>
</feature>
<dbReference type="PROSITE" id="PS00028">
    <property type="entry name" value="ZINC_FINGER_C2H2_1"/>
    <property type="match status" value="5"/>
</dbReference>
<feature type="region of interest" description="Disordered" evidence="6">
    <location>
        <begin position="625"/>
        <end position="652"/>
    </location>
</feature>
<feature type="domain" description="BED-type" evidence="8">
    <location>
        <begin position="111"/>
        <end position="163"/>
    </location>
</feature>
<evidence type="ECO:0000256" key="4">
    <source>
        <dbReference type="ARBA" id="ARBA00022833"/>
    </source>
</evidence>
<feature type="domain" description="C2H2-type" evidence="7">
    <location>
        <begin position="1898"/>
        <end position="1927"/>
    </location>
</feature>
<dbReference type="InterPro" id="IPR036236">
    <property type="entry name" value="Znf_C2H2_sf"/>
</dbReference>
<dbReference type="Pfam" id="PF00096">
    <property type="entry name" value="zf-C2H2"/>
    <property type="match status" value="3"/>
</dbReference>
<feature type="region of interest" description="Disordered" evidence="6">
    <location>
        <begin position="700"/>
        <end position="766"/>
    </location>
</feature>
<dbReference type="Gene3D" id="3.30.160.60">
    <property type="entry name" value="Classic Zinc Finger"/>
    <property type="match status" value="7"/>
</dbReference>
<keyword evidence="2" id="KW-0677">Repeat</keyword>
<feature type="domain" description="BED-type" evidence="8">
    <location>
        <begin position="1147"/>
        <end position="1198"/>
    </location>
</feature>
<feature type="domain" description="C2H2-type" evidence="7">
    <location>
        <begin position="2019"/>
        <end position="2046"/>
    </location>
</feature>
<dbReference type="PROSITE" id="PS50157">
    <property type="entry name" value="ZINC_FINGER_C2H2_2"/>
    <property type="match status" value="7"/>
</dbReference>
<evidence type="ECO:0000256" key="5">
    <source>
        <dbReference type="PROSITE-ProRule" id="PRU00042"/>
    </source>
</evidence>
<evidence type="ECO:0000259" key="8">
    <source>
        <dbReference type="PROSITE" id="PS50808"/>
    </source>
</evidence>
<evidence type="ECO:0000259" key="7">
    <source>
        <dbReference type="PROSITE" id="PS50157"/>
    </source>
</evidence>
<feature type="region of interest" description="Disordered" evidence="6">
    <location>
        <begin position="1341"/>
        <end position="1368"/>
    </location>
</feature>
<feature type="domain" description="BED-type" evidence="8">
    <location>
        <begin position="1222"/>
        <end position="1273"/>
    </location>
</feature>
<dbReference type="OrthoDB" id="6077919at2759"/>
<feature type="domain" description="BED-type" evidence="8">
    <location>
        <begin position="1677"/>
        <end position="1731"/>
    </location>
</feature>
<dbReference type="GO" id="GO:0005634">
    <property type="term" value="C:nucleus"/>
    <property type="evidence" value="ECO:0007669"/>
    <property type="project" value="TreeGrafter"/>
</dbReference>
<keyword evidence="3 5" id="KW-0863">Zinc-finger</keyword>
<feature type="domain" description="BED-type" evidence="8">
    <location>
        <begin position="324"/>
        <end position="369"/>
    </location>
</feature>
<feature type="region of interest" description="Disordered" evidence="6">
    <location>
        <begin position="1263"/>
        <end position="1291"/>
    </location>
</feature>
<feature type="domain" description="BED-type" evidence="8">
    <location>
        <begin position="1583"/>
        <end position="1635"/>
    </location>
</feature>
<feature type="region of interest" description="Disordered" evidence="6">
    <location>
        <begin position="1004"/>
        <end position="1038"/>
    </location>
</feature>
<keyword evidence="4" id="KW-0862">Zinc</keyword>
<sequence length="2117" mass="242926">MSTVRRSAIWNVFTETHKSDFIATCNICSQEFSYRSTTTNLMKHLQRKHPNISVDLSSSHVKVKDGPTENQIEYVIERQLPMEEENKECQFKVEVQPLSDNSEFITMNTGKTISFVWEFFTKLPNSDYLASCNVCQKEFSYKTTTTNLKKHLERKHPENLAVSDESHTFIIYNSADEASDGEQNVSPAVSMGKSFLWNHFTKIPNSDFFAFCNICKKELSYKTTITNLKKHLERVHSEEISTFGELNSLLWNYFTKITNSDDAYCNICNEQFSYKNSVSNLTEHLESQHPDYITDSDRNNSNSMEFSSINEASSSNNFSSTPKKPVSHIWEYFIKIPGVNLANCKICNYRLSCIKISNLKNHLERQHPNNSMIGNEDILHNFVDCSGTEKNDFVYVEPGHRKTVPQLWEYFTKTSDMQAYCNLCHQEFSYKSSTSNLKEHLSTNHSDVLPLYKESGNDYLDLNMSDVFSISQTATNEPTDPFHEENLNCTQDYFVTLGQEAKGMGMASEIQPNPSAQPIQLIESCDEISSNIESRGGELQKEGMDAKTISNINQAKTNQDIGEYISAKDKNSCSTVNADSSKSTSPLWDFFTKVSPLNYLAKCNLCSKIISFKSTTFNLQKHLDKKHPEEVTKEQSNVLSTETKTDDNTGIKRPSSVWNYFTKDTFEMTISCNLCQHTTSYRSSQGSTGNLWKHIARKHPQLSDQEEASNNEHSDDEGVQKEAEGENSQKDKVNFNADEDSSDSSESDTDEINTQKCPQKSNKDGKRCSSVWKYFTKLSPSNTPQCNICLIQMSSKSGTSNLWKHLNRKHPDISADKDDSNSDQNSDSEEVQVHSDDEKDCSEQNRSNVTNIEEVNPDEEVGTRKRSSVWKYFTTIPFSDISRCNLCQTKMTYKSGTTSNLRKHLARKHPELSTNKDGSIVQDKEPLEFKPQQKRGRKSSSHEIKAEAIDTTCEVNTSRKRASSVWNYFRKLPDSKIPCCKICNLKMSSKSGTSNLWRHIAGKHPHIKADNDESSSDEESDDEESPKEEGRKPHDNSIKLEEVEISVVDNKGKKKRSSVWNYFIKLLPSNMLRCNICQTEMSSKSGTSNLWRHIAGKHPQIQTDKDGSSSDEHSGDDEAKTQKCKREKIKFEIVDGDSTDEDKKGGKKRSTVWKYFTKLPHSNIPCCNICKAQMSSKSGTSNLWRHIAGKHPNIHKEKEGSSSDENLDNDSVSEEELKDTSKRRSSIWRYFSIISDSDTARCNYCGVEMAYKSSTGNLWKHVARKHPDETSNINESTSEESSDDEEPQNDEHNIQSRMWKYFIKVPDSDFLASCNYCQRRFSYKSSIGNLKKHIYRKHSKQLAENSEDDTDENTVSDGEQKDSNSGKKVSPMWKLFRKVPNSDYIACCRLCRKRISYKTTTSNLQRHIGRRHPKYLSLKYKNRISYTARRRNTALCARNAQKYKNELLNFNKSGSSLWDLFSKIEASDSIASCKICRNQLSYKTTTGNLKKHMYRKHRSLLPNEQQEPVQSFSEHDEDQKEEIPEMKEMENNDNIPIQTQTVDNIDDDDFWNMDTNTDDDDPDFRPSPTFEEEIDTKNSSHGKKRSLIWNVFTEKPLSNFVAICNVCNQEFCYRSTTNNLKKHFQRKHPKLSLEHKIERVIEESTAIEYADVKSENKSFIDDDDKDSSDEAVSNSKRKRSQIWNYFTRKKPGEYVATCNLCKKELGFRSTTSNLKKHLDRKHPHVEIKSESDEIKKDVPEVPVKTCLICLHTDQTETREFVQVHNLNLEEGEKTYMTKIQEIMNQPVVIDESHVLCQTCVDDIEKVIQFKEKISKAFEFWSKIEAEPEPESFDNFGDDMNHSDYSDLEDGESLAKFTCNKCNKVFPSPSVMLKHNCGQQPRKEKPAARREVVDKDTKYYCEHCGRCFNIKWKLNKHLKKCQNNVAKQFVCTLCNRVFKKAYHLREHMASHTGERNYSCNLCGKTFQRSSSKHKHMRSHNAKPGEKSKKTPFLCTICGKSFPYSNGASRHMRVHLGERRHECHICLKRFSQTTHLKVHLRTHSGERPYGCMICGRTFSLNASLRKHMRLHVGSGDFVKLVKNFETNLAPGEMVAADGLHVLTAVTPQDIEMDANQCIA</sequence>
<feature type="compositionally biased region" description="Acidic residues" evidence="6">
    <location>
        <begin position="1205"/>
        <end position="1217"/>
    </location>
</feature>
<reference evidence="9" key="1">
    <citation type="submission" date="2022-01" db="EMBL/GenBank/DDBJ databases">
        <authorList>
            <person name="King R."/>
        </authorList>
    </citation>
    <scope>NUCLEOTIDE SEQUENCE</scope>
</reference>
<feature type="domain" description="BED-type" evidence="8">
    <location>
        <begin position="191"/>
        <end position="243"/>
    </location>
</feature>
<keyword evidence="1" id="KW-0479">Metal-binding</keyword>
<dbReference type="PANTHER" id="PTHR34396">
    <property type="entry name" value="OS03G0264950 PROTEIN-RELATED"/>
    <property type="match status" value="1"/>
</dbReference>
<keyword evidence="10" id="KW-1185">Reference proteome</keyword>
<feature type="domain" description="BED-type" evidence="8">
    <location>
        <begin position="4"/>
        <end position="56"/>
    </location>
</feature>
<feature type="region of interest" description="Disordered" evidence="6">
    <location>
        <begin position="909"/>
        <end position="945"/>
    </location>
</feature>
<feature type="domain" description="BED-type" evidence="8">
    <location>
        <begin position="245"/>
        <end position="296"/>
    </location>
</feature>
<feature type="compositionally biased region" description="Basic and acidic residues" evidence="6">
    <location>
        <begin position="810"/>
        <end position="820"/>
    </location>
</feature>
<feature type="region of interest" description="Disordered" evidence="6">
    <location>
        <begin position="1192"/>
        <end position="1218"/>
    </location>
</feature>
<feature type="compositionally biased region" description="Acidic residues" evidence="6">
    <location>
        <begin position="737"/>
        <end position="751"/>
    </location>
</feature>
<feature type="region of interest" description="Disordered" evidence="6">
    <location>
        <begin position="1099"/>
        <end position="1123"/>
    </location>
</feature>
<dbReference type="SMART" id="SM00355">
    <property type="entry name" value="ZnF_C2H2"/>
    <property type="match status" value="25"/>
</dbReference>
<feature type="domain" description="BED-type" evidence="8">
    <location>
        <begin position="1293"/>
        <end position="1345"/>
    </location>
</feature>
<feature type="compositionally biased region" description="Acidic residues" evidence="6">
    <location>
        <begin position="1012"/>
        <end position="1026"/>
    </location>
</feature>
<feature type="compositionally biased region" description="Basic and acidic residues" evidence="6">
    <location>
        <begin position="1103"/>
        <end position="1121"/>
    </location>
</feature>
<dbReference type="Pfam" id="PF02892">
    <property type="entry name" value="zf-BED"/>
    <property type="match status" value="19"/>
</dbReference>
<feature type="domain" description="BED-type" evidence="8">
    <location>
        <begin position="864"/>
        <end position="916"/>
    </location>
</feature>
<dbReference type="EMBL" id="OU898276">
    <property type="protein sequence ID" value="CAG9826374.1"/>
    <property type="molecule type" value="Genomic_DNA"/>
</dbReference>
<dbReference type="InterPro" id="IPR013087">
    <property type="entry name" value="Znf_C2H2_type"/>
</dbReference>
<feature type="domain" description="BED-type" evidence="8">
    <location>
        <begin position="766"/>
        <end position="817"/>
    </location>
</feature>
<feature type="domain" description="C2H2-type" evidence="7">
    <location>
        <begin position="1928"/>
        <end position="1955"/>
    </location>
</feature>
<dbReference type="GO" id="GO:1990837">
    <property type="term" value="F:sequence-specific double-stranded DNA binding"/>
    <property type="evidence" value="ECO:0007669"/>
    <property type="project" value="TreeGrafter"/>
</dbReference>
<feature type="compositionally biased region" description="Polar residues" evidence="6">
    <location>
        <begin position="844"/>
        <end position="853"/>
    </location>
</feature>
<dbReference type="Proteomes" id="UP001153709">
    <property type="component" value="Chromosome 1"/>
</dbReference>
<feature type="compositionally biased region" description="Basic and acidic residues" evidence="6">
    <location>
        <begin position="1027"/>
        <end position="1038"/>
    </location>
</feature>
<feature type="domain" description="C2H2-type" evidence="7">
    <location>
        <begin position="1991"/>
        <end position="2018"/>
    </location>
</feature>
<dbReference type="FunFam" id="3.30.160.60:FF:000446">
    <property type="entry name" value="Zinc finger protein"/>
    <property type="match status" value="1"/>
</dbReference>
<proteinExistence type="predicted"/>
<dbReference type="GO" id="GO:0006357">
    <property type="term" value="P:regulation of transcription by RNA polymerase II"/>
    <property type="evidence" value="ECO:0007669"/>
    <property type="project" value="TreeGrafter"/>
</dbReference>
<dbReference type="FunFam" id="3.30.160.60:FF:000624">
    <property type="entry name" value="zinc finger protein 697"/>
    <property type="match status" value="1"/>
</dbReference>
<feature type="compositionally biased region" description="Acidic residues" evidence="6">
    <location>
        <begin position="1345"/>
        <end position="1354"/>
    </location>
</feature>
<protein>
    <submittedName>
        <fullName evidence="9">Uncharacterized protein</fullName>
    </submittedName>
</protein>
<accession>A0A9N9SNR9</accession>
<feature type="domain" description="BED-type" evidence="8">
    <location>
        <begin position="1452"/>
        <end position="1504"/>
    </location>
</feature>
<name>A0A9N9SNR9_DIABA</name>
<feature type="compositionally biased region" description="Basic and acidic residues" evidence="6">
    <location>
        <begin position="831"/>
        <end position="843"/>
    </location>
</feature>
<dbReference type="SMART" id="SM00614">
    <property type="entry name" value="ZnF_BED"/>
    <property type="match status" value="19"/>
</dbReference>